<evidence type="ECO:0000256" key="1">
    <source>
        <dbReference type="SAM" id="SignalP"/>
    </source>
</evidence>
<feature type="signal peptide" evidence="1">
    <location>
        <begin position="1"/>
        <end position="23"/>
    </location>
</feature>
<dbReference type="RefSeq" id="WP_169420277.1">
    <property type="nucleotide sequence ID" value="NZ_JABBFX010000002.1"/>
</dbReference>
<proteinExistence type="predicted"/>
<organism evidence="2 3">
    <name type="scientific">Ramlibacter agri</name>
    <dbReference type="NCBI Taxonomy" id="2728837"/>
    <lineage>
        <taxon>Bacteria</taxon>
        <taxon>Pseudomonadati</taxon>
        <taxon>Pseudomonadota</taxon>
        <taxon>Betaproteobacteria</taxon>
        <taxon>Burkholderiales</taxon>
        <taxon>Comamonadaceae</taxon>
        <taxon>Ramlibacter</taxon>
    </lineage>
</organism>
<keyword evidence="3" id="KW-1185">Reference proteome</keyword>
<protein>
    <submittedName>
        <fullName evidence="2">Uncharacterized protein</fullName>
    </submittedName>
</protein>
<gene>
    <name evidence="2" type="ORF">HHL11_19685</name>
</gene>
<dbReference type="Proteomes" id="UP000541185">
    <property type="component" value="Unassembled WGS sequence"/>
</dbReference>
<name>A0A848H8Z4_9BURK</name>
<accession>A0A848H8Z4</accession>
<comment type="caution">
    <text evidence="2">The sequence shown here is derived from an EMBL/GenBank/DDBJ whole genome shotgun (WGS) entry which is preliminary data.</text>
</comment>
<dbReference type="AlphaFoldDB" id="A0A848H8Z4"/>
<keyword evidence="1" id="KW-0732">Signal</keyword>
<sequence>MNVILRRAVALACFAGAMAGAAAAPPEGEQIQVSASNLLVVLRETPGANKQDESLQPFGRITAQLPDGRKVEFEASWYQYLGDMHLRLVFDGLQQVQSALPADLQQLHLTPEQALAQAVHNLRARYGAPVVEPWNGGLMLVRGKSPDLDSSYFLDREFWEQTARDYPEGIVAAVPGHGELVFARADDEDALNSLRFSAAALFAAERGARVSSALYLFKDGHWSVFQAPQQLQDHANADD</sequence>
<evidence type="ECO:0000313" key="3">
    <source>
        <dbReference type="Proteomes" id="UP000541185"/>
    </source>
</evidence>
<reference evidence="2 3" key="1">
    <citation type="submission" date="2020-04" db="EMBL/GenBank/DDBJ databases">
        <title>Ramlibacter sp. G-1-2-2 isolated from soil.</title>
        <authorList>
            <person name="Dahal R.H."/>
        </authorList>
    </citation>
    <scope>NUCLEOTIDE SEQUENCE [LARGE SCALE GENOMIC DNA]</scope>
    <source>
        <strain evidence="2 3">G-1-2-2</strain>
    </source>
</reference>
<feature type="chain" id="PRO_5032678181" evidence="1">
    <location>
        <begin position="24"/>
        <end position="239"/>
    </location>
</feature>
<evidence type="ECO:0000313" key="2">
    <source>
        <dbReference type="EMBL" id="NML45979.1"/>
    </source>
</evidence>
<dbReference type="EMBL" id="JABBFX010000002">
    <property type="protein sequence ID" value="NML45979.1"/>
    <property type="molecule type" value="Genomic_DNA"/>
</dbReference>